<keyword evidence="10 13" id="KW-1133">Transmembrane helix</keyword>
<dbReference type="Gene3D" id="3.30.565.10">
    <property type="entry name" value="Histidine kinase-like ATPase, C-terminal domain"/>
    <property type="match status" value="1"/>
</dbReference>
<evidence type="ECO:0000256" key="2">
    <source>
        <dbReference type="ARBA" id="ARBA00004141"/>
    </source>
</evidence>
<dbReference type="InterPro" id="IPR038318">
    <property type="entry name" value="KdpD_sf"/>
</dbReference>
<keyword evidence="12 13" id="KW-0472">Membrane</keyword>
<keyword evidence="16" id="KW-1185">Reference proteome</keyword>
<proteinExistence type="predicted"/>
<evidence type="ECO:0000259" key="14">
    <source>
        <dbReference type="SMART" id="SM00911"/>
    </source>
</evidence>
<dbReference type="EMBL" id="JBBHJZ010000002">
    <property type="protein sequence ID" value="MEJ5977450.1"/>
    <property type="molecule type" value="Genomic_DNA"/>
</dbReference>
<dbReference type="InterPro" id="IPR025201">
    <property type="entry name" value="KdpD_TM"/>
</dbReference>
<evidence type="ECO:0000256" key="9">
    <source>
        <dbReference type="ARBA" id="ARBA00022840"/>
    </source>
</evidence>
<feature type="transmembrane region" description="Helical" evidence="13">
    <location>
        <begin position="97"/>
        <end position="117"/>
    </location>
</feature>
<dbReference type="PANTHER" id="PTHR41523">
    <property type="entry name" value="TWO-COMPONENT SYSTEM SENSOR PROTEIN"/>
    <property type="match status" value="1"/>
</dbReference>
<organism evidence="15 16">
    <name type="scientific">Novosphingobium anseongense</name>
    <dbReference type="NCBI Taxonomy" id="3133436"/>
    <lineage>
        <taxon>Bacteria</taxon>
        <taxon>Pseudomonadati</taxon>
        <taxon>Pseudomonadota</taxon>
        <taxon>Alphaproteobacteria</taxon>
        <taxon>Sphingomonadales</taxon>
        <taxon>Sphingomonadaceae</taxon>
        <taxon>Novosphingobium</taxon>
    </lineage>
</organism>
<dbReference type="Gene3D" id="1.20.120.620">
    <property type="entry name" value="Backbone structure of the membrane domain of e. Coli histidine kinase receptor kdpd"/>
    <property type="match status" value="1"/>
</dbReference>
<evidence type="ECO:0000256" key="6">
    <source>
        <dbReference type="ARBA" id="ARBA00022692"/>
    </source>
</evidence>
<dbReference type="Pfam" id="PF13493">
    <property type="entry name" value="DUF4118"/>
    <property type="match status" value="1"/>
</dbReference>
<evidence type="ECO:0000256" key="3">
    <source>
        <dbReference type="ARBA" id="ARBA00012438"/>
    </source>
</evidence>
<dbReference type="Pfam" id="PF07536">
    <property type="entry name" value="HWE_HK"/>
    <property type="match status" value="1"/>
</dbReference>
<accession>A0ABU8RWI4</accession>
<dbReference type="GO" id="GO:0016301">
    <property type="term" value="F:kinase activity"/>
    <property type="evidence" value="ECO:0007669"/>
    <property type="project" value="UniProtKB-KW"/>
</dbReference>
<keyword evidence="7" id="KW-0547">Nucleotide-binding</keyword>
<dbReference type="Proteomes" id="UP001361239">
    <property type="component" value="Unassembled WGS sequence"/>
</dbReference>
<protein>
    <recommendedName>
        <fullName evidence="3">histidine kinase</fullName>
        <ecNumber evidence="3">2.7.13.3</ecNumber>
    </recommendedName>
</protein>
<keyword evidence="6 13" id="KW-0812">Transmembrane</keyword>
<dbReference type="SMART" id="SM00911">
    <property type="entry name" value="HWE_HK"/>
    <property type="match status" value="1"/>
</dbReference>
<comment type="caution">
    <text evidence="15">The sequence shown here is derived from an EMBL/GenBank/DDBJ whole genome shotgun (WGS) entry which is preliminary data.</text>
</comment>
<dbReference type="InterPro" id="IPR011102">
    <property type="entry name" value="Sig_transdc_His_kinase_HWE"/>
</dbReference>
<comment type="catalytic activity">
    <reaction evidence="1">
        <text>ATP + protein L-histidine = ADP + protein N-phospho-L-histidine.</text>
        <dbReference type="EC" id="2.7.13.3"/>
    </reaction>
</comment>
<evidence type="ECO:0000256" key="1">
    <source>
        <dbReference type="ARBA" id="ARBA00000085"/>
    </source>
</evidence>
<evidence type="ECO:0000256" key="12">
    <source>
        <dbReference type="ARBA" id="ARBA00023136"/>
    </source>
</evidence>
<evidence type="ECO:0000256" key="4">
    <source>
        <dbReference type="ARBA" id="ARBA00022553"/>
    </source>
</evidence>
<evidence type="ECO:0000256" key="8">
    <source>
        <dbReference type="ARBA" id="ARBA00022777"/>
    </source>
</evidence>
<evidence type="ECO:0000256" key="7">
    <source>
        <dbReference type="ARBA" id="ARBA00022741"/>
    </source>
</evidence>
<evidence type="ECO:0000256" key="5">
    <source>
        <dbReference type="ARBA" id="ARBA00022679"/>
    </source>
</evidence>
<reference evidence="15 16" key="1">
    <citation type="submission" date="2024-03" db="EMBL/GenBank/DDBJ databases">
        <authorList>
            <person name="Jo J.-H."/>
        </authorList>
    </citation>
    <scope>NUCLEOTIDE SEQUENCE [LARGE SCALE GENOMIC DNA]</scope>
    <source>
        <strain evidence="15 16">PS1R-30</strain>
    </source>
</reference>
<evidence type="ECO:0000313" key="15">
    <source>
        <dbReference type="EMBL" id="MEJ5977450.1"/>
    </source>
</evidence>
<evidence type="ECO:0000256" key="11">
    <source>
        <dbReference type="ARBA" id="ARBA00023012"/>
    </source>
</evidence>
<sequence>MKTRSFAYITRFIRTAPSLGEGLVRAALAVAIPTLMRWLIDAGASGVPFVLYFPAIQMISTYLGWRWGALTAFGSAIAAWGVFLPPQFGFSFAWSQMVALALFAVSAATMVWVGNLLRNALIEMEERTRQSDDFNQELQHRTKNSLQMMRALASQASKATDPAEFYEMLAGRLGALAKANELLRFGALKSCAIGDLVGAAIAPFNGAQFEVDGSSWAVARNACTPLMMALHELATNASKYGALSVASGKVRIAWQAAEEEGLYQIRWEEIGGPPVSAPVHRGLGSRLLRPAGGIPTVDLRFAPAGVTCEMTVIAAESG</sequence>
<name>A0ABU8RWI4_9SPHN</name>
<keyword evidence="11" id="KW-0902">Two-component regulatory system</keyword>
<keyword evidence="5" id="KW-0808">Transferase</keyword>
<dbReference type="EC" id="2.7.13.3" evidence="3"/>
<feature type="transmembrane region" description="Helical" evidence="13">
    <location>
        <begin position="67"/>
        <end position="85"/>
    </location>
</feature>
<dbReference type="PANTHER" id="PTHR41523:SF7">
    <property type="entry name" value="HISTIDINE KINASE"/>
    <property type="match status" value="1"/>
</dbReference>
<keyword evidence="4" id="KW-0597">Phosphoprotein</keyword>
<evidence type="ECO:0000256" key="10">
    <source>
        <dbReference type="ARBA" id="ARBA00022989"/>
    </source>
</evidence>
<evidence type="ECO:0000313" key="16">
    <source>
        <dbReference type="Proteomes" id="UP001361239"/>
    </source>
</evidence>
<keyword evidence="9" id="KW-0067">ATP-binding</keyword>
<comment type="subcellular location">
    <subcellularLocation>
        <location evidence="2">Membrane</location>
        <topology evidence="2">Multi-pass membrane protein</topology>
    </subcellularLocation>
</comment>
<keyword evidence="8 15" id="KW-0418">Kinase</keyword>
<dbReference type="RefSeq" id="WP_339587388.1">
    <property type="nucleotide sequence ID" value="NZ_JBBHJZ010000002.1"/>
</dbReference>
<feature type="domain" description="Signal transduction histidine kinase HWE region" evidence="14">
    <location>
        <begin position="137"/>
        <end position="215"/>
    </location>
</feature>
<gene>
    <name evidence="15" type="ORF">WG901_12445</name>
</gene>
<evidence type="ECO:0000256" key="13">
    <source>
        <dbReference type="SAM" id="Phobius"/>
    </source>
</evidence>
<dbReference type="InterPro" id="IPR036890">
    <property type="entry name" value="HATPase_C_sf"/>
</dbReference>